<reference evidence="1" key="1">
    <citation type="journal article" date="2010" name="Science">
        <title>Plasticity of animal genome architecture unmasked by rapid evolution of a pelagic tunicate.</title>
        <authorList>
            <person name="Denoeud F."/>
            <person name="Henriet S."/>
            <person name="Mungpakdee S."/>
            <person name="Aury J.M."/>
            <person name="Da Silva C."/>
            <person name="Brinkmann H."/>
            <person name="Mikhaleva J."/>
            <person name="Olsen L.C."/>
            <person name="Jubin C."/>
            <person name="Canestro C."/>
            <person name="Bouquet J.M."/>
            <person name="Danks G."/>
            <person name="Poulain J."/>
            <person name="Campsteijn C."/>
            <person name="Adamski M."/>
            <person name="Cross I."/>
            <person name="Yadetie F."/>
            <person name="Muffato M."/>
            <person name="Louis A."/>
            <person name="Butcher S."/>
            <person name="Tsagkogeorga G."/>
            <person name="Konrad A."/>
            <person name="Singh S."/>
            <person name="Jensen M.F."/>
            <person name="Cong E.H."/>
            <person name="Eikeseth-Otteraa H."/>
            <person name="Noel B."/>
            <person name="Anthouard V."/>
            <person name="Porcel B.M."/>
            <person name="Kachouri-Lafond R."/>
            <person name="Nishino A."/>
            <person name="Ugolini M."/>
            <person name="Chourrout P."/>
            <person name="Nishida H."/>
            <person name="Aasland R."/>
            <person name="Huzurbazar S."/>
            <person name="Westhof E."/>
            <person name="Delsuc F."/>
            <person name="Lehrach H."/>
            <person name="Reinhardt R."/>
            <person name="Weissenbach J."/>
            <person name="Roy S.W."/>
            <person name="Artiguenave F."/>
            <person name="Postlethwait J.H."/>
            <person name="Manak J.R."/>
            <person name="Thompson E.M."/>
            <person name="Jaillon O."/>
            <person name="Du Pasquier L."/>
            <person name="Boudinot P."/>
            <person name="Liberles D.A."/>
            <person name="Volff J.N."/>
            <person name="Philippe H."/>
            <person name="Lenhard B."/>
            <person name="Roest Crollius H."/>
            <person name="Wincker P."/>
            <person name="Chourrout D."/>
        </authorList>
    </citation>
    <scope>NUCLEOTIDE SEQUENCE [LARGE SCALE GENOMIC DNA]</scope>
</reference>
<dbReference type="Proteomes" id="UP000001307">
    <property type="component" value="Unassembled WGS sequence"/>
</dbReference>
<dbReference type="EMBL" id="FN653067">
    <property type="protein sequence ID" value="CBY10812.1"/>
    <property type="molecule type" value="Genomic_DNA"/>
</dbReference>
<dbReference type="InParanoid" id="E4XL51"/>
<sequence length="180" mass="20067">MCGDKDKPEQCFSTDLTSFKAQESSKEGHLTGGLVVTNDTNLLLRIAGYTRSTEVFDVKNQVWHSNLIGNMTDRIRGFSTIATDDEIYLLGGFSDIQDDYTKNIWKWVSGHPKFEVAGQLLQIRMNSASVLEKGKIYTIGGLDNLKAEFFDIDAEVSTSLNSVTTPQIFSQLVPRAFLQC</sequence>
<evidence type="ECO:0000313" key="1">
    <source>
        <dbReference type="EMBL" id="CBY10812.1"/>
    </source>
</evidence>
<organism evidence="1">
    <name type="scientific">Oikopleura dioica</name>
    <name type="common">Tunicate</name>
    <dbReference type="NCBI Taxonomy" id="34765"/>
    <lineage>
        <taxon>Eukaryota</taxon>
        <taxon>Metazoa</taxon>
        <taxon>Chordata</taxon>
        <taxon>Tunicata</taxon>
        <taxon>Appendicularia</taxon>
        <taxon>Copelata</taxon>
        <taxon>Oikopleuridae</taxon>
        <taxon>Oikopleura</taxon>
    </lineage>
</organism>
<accession>E4XL51</accession>
<dbReference type="SUPFAM" id="SSF117281">
    <property type="entry name" value="Kelch motif"/>
    <property type="match status" value="1"/>
</dbReference>
<proteinExistence type="predicted"/>
<dbReference type="AlphaFoldDB" id="E4XL51"/>
<gene>
    <name evidence="1" type="ORF">GSOID_T00014423001</name>
</gene>
<protein>
    <submittedName>
        <fullName evidence="1">Uncharacterized protein</fullName>
    </submittedName>
</protein>
<dbReference type="OrthoDB" id="6482909at2759"/>
<keyword evidence="2" id="KW-1185">Reference proteome</keyword>
<dbReference type="Gene3D" id="2.120.10.80">
    <property type="entry name" value="Kelch-type beta propeller"/>
    <property type="match status" value="1"/>
</dbReference>
<evidence type="ECO:0000313" key="2">
    <source>
        <dbReference type="Proteomes" id="UP000001307"/>
    </source>
</evidence>
<name>E4XL51_OIKDI</name>
<dbReference type="InterPro" id="IPR015915">
    <property type="entry name" value="Kelch-typ_b-propeller"/>
</dbReference>